<keyword evidence="8" id="KW-1185">Reference proteome</keyword>
<dbReference type="PANTHER" id="PTHR30346:SF0">
    <property type="entry name" value="HCA OPERON TRANSCRIPTIONAL ACTIVATOR HCAR"/>
    <property type="match status" value="1"/>
</dbReference>
<feature type="region of interest" description="Disordered" evidence="5">
    <location>
        <begin position="84"/>
        <end position="129"/>
    </location>
</feature>
<dbReference type="Pfam" id="PF03466">
    <property type="entry name" value="LysR_substrate"/>
    <property type="match status" value="1"/>
</dbReference>
<feature type="compositionally biased region" description="Low complexity" evidence="5">
    <location>
        <begin position="84"/>
        <end position="97"/>
    </location>
</feature>
<keyword evidence="4" id="KW-0804">Transcription</keyword>
<organism evidence="7 8">
    <name type="scientific">Thioclava litoralis</name>
    <dbReference type="NCBI Taxonomy" id="3076557"/>
    <lineage>
        <taxon>Bacteria</taxon>
        <taxon>Pseudomonadati</taxon>
        <taxon>Pseudomonadota</taxon>
        <taxon>Alphaproteobacteria</taxon>
        <taxon>Rhodobacterales</taxon>
        <taxon>Paracoccaceae</taxon>
        <taxon>Thioclava</taxon>
    </lineage>
</organism>
<dbReference type="Proteomes" id="UP001623290">
    <property type="component" value="Chromosome"/>
</dbReference>
<feature type="compositionally biased region" description="Low complexity" evidence="5">
    <location>
        <begin position="106"/>
        <end position="129"/>
    </location>
</feature>
<accession>A0ABZ1DWV8</accession>
<feature type="compositionally biased region" description="Low complexity" evidence="5">
    <location>
        <begin position="46"/>
        <end position="68"/>
    </location>
</feature>
<dbReference type="RefSeq" id="WP_406720601.1">
    <property type="nucleotide sequence ID" value="NZ_CP135443.1"/>
</dbReference>
<keyword evidence="3" id="KW-0238">DNA-binding</keyword>
<reference evidence="7 8" key="1">
    <citation type="submission" date="2023-09" db="EMBL/GenBank/DDBJ databases">
        <title>Thioclava shenzhenensis sp. nov., a multidrug resistant bacteria-antagonizing species isolated from coastal seawater.</title>
        <authorList>
            <person name="Long M."/>
        </authorList>
    </citation>
    <scope>NUCLEOTIDE SEQUENCE [LARGE SCALE GENOMIC DNA]</scope>
    <source>
        <strain evidence="7 8">FTW29</strain>
    </source>
</reference>
<proteinExistence type="inferred from homology"/>
<comment type="similarity">
    <text evidence="1">Belongs to the LysR transcriptional regulatory family.</text>
</comment>
<evidence type="ECO:0000256" key="3">
    <source>
        <dbReference type="ARBA" id="ARBA00023125"/>
    </source>
</evidence>
<evidence type="ECO:0000259" key="6">
    <source>
        <dbReference type="Pfam" id="PF03466"/>
    </source>
</evidence>
<feature type="domain" description="LysR substrate-binding" evidence="6">
    <location>
        <begin position="227"/>
        <end position="423"/>
    </location>
</feature>
<dbReference type="InterPro" id="IPR005119">
    <property type="entry name" value="LysR_subst-bd"/>
</dbReference>
<dbReference type="Gene3D" id="3.40.190.10">
    <property type="entry name" value="Periplasmic binding protein-like II"/>
    <property type="match status" value="2"/>
</dbReference>
<dbReference type="PANTHER" id="PTHR30346">
    <property type="entry name" value="TRANSCRIPTIONAL DUAL REGULATOR HCAR-RELATED"/>
    <property type="match status" value="1"/>
</dbReference>
<evidence type="ECO:0000256" key="2">
    <source>
        <dbReference type="ARBA" id="ARBA00023015"/>
    </source>
</evidence>
<protein>
    <submittedName>
        <fullName evidence="7">LysR substrate-binding domain-containing protein</fullName>
    </submittedName>
</protein>
<gene>
    <name evidence="7" type="ORF">RPE78_11280</name>
</gene>
<evidence type="ECO:0000313" key="8">
    <source>
        <dbReference type="Proteomes" id="UP001623290"/>
    </source>
</evidence>
<dbReference type="EMBL" id="CP135443">
    <property type="protein sequence ID" value="WRY33260.1"/>
    <property type="molecule type" value="Genomic_DNA"/>
</dbReference>
<name>A0ABZ1DWV8_9RHOB</name>
<keyword evidence="2" id="KW-0805">Transcription regulation</keyword>
<sequence length="428" mass="44881">MIPPRLTADGLAGLLRLAAQAGAQAGKQSAQFGTLLQELGKSTAAAQTGSGTQSPSQPSTDPATATATATATAAKLAGSAAAVTSGSNSATSQTAAQPAPPPVTPQMPSQALPNAQTAGQTSTAQAASQNAAALPARMMTDSLQPALIQAALLATRNATTSAAERRAQDRLPLSSQLGYVSQERPFLGELGLPLNTVKQVYGRDSEFIRPLTGDPLFDEPEAQPKLPLWIGAIPSFAGWLLPELLRGLHEVSPRLLRGDQGRLLHALDEGRIEVALVHEANLPDTLAQIPLVPFQPWVLLPQTHPLATQDSLKPQDLEGEAMIGLSLPPARDLFPNILRAEGVEPRLVEEYPDDIQILTAVAQEKGFSLRAASPLSPPDLAGHKIVARRLELRAGAVDQAILVYPLASGHSVAAEHFIQRAKALAEAR</sequence>
<evidence type="ECO:0000313" key="7">
    <source>
        <dbReference type="EMBL" id="WRY33260.1"/>
    </source>
</evidence>
<evidence type="ECO:0000256" key="1">
    <source>
        <dbReference type="ARBA" id="ARBA00009437"/>
    </source>
</evidence>
<evidence type="ECO:0000256" key="4">
    <source>
        <dbReference type="ARBA" id="ARBA00023163"/>
    </source>
</evidence>
<evidence type="ECO:0000256" key="5">
    <source>
        <dbReference type="SAM" id="MobiDB-lite"/>
    </source>
</evidence>
<dbReference type="SUPFAM" id="SSF53850">
    <property type="entry name" value="Periplasmic binding protein-like II"/>
    <property type="match status" value="1"/>
</dbReference>
<feature type="region of interest" description="Disordered" evidence="5">
    <location>
        <begin position="43"/>
        <end position="68"/>
    </location>
</feature>